<name>W9QRN1_9ROSA</name>
<evidence type="ECO:0000313" key="2">
    <source>
        <dbReference type="Proteomes" id="UP000030645"/>
    </source>
</evidence>
<dbReference type="EMBL" id="KE344051">
    <property type="protein sequence ID" value="EXB51701.1"/>
    <property type="molecule type" value="Genomic_DNA"/>
</dbReference>
<gene>
    <name evidence="1" type="ORF">L484_018931</name>
</gene>
<accession>W9QRN1</accession>
<reference evidence="2" key="1">
    <citation type="submission" date="2013-01" db="EMBL/GenBank/DDBJ databases">
        <title>Draft Genome Sequence of a Mulberry Tree, Morus notabilis C.K. Schneid.</title>
        <authorList>
            <person name="He N."/>
            <person name="Zhao S."/>
        </authorList>
    </citation>
    <scope>NUCLEOTIDE SEQUENCE</scope>
</reference>
<dbReference type="AlphaFoldDB" id="W9QRN1"/>
<evidence type="ECO:0000313" key="1">
    <source>
        <dbReference type="EMBL" id="EXB51701.1"/>
    </source>
</evidence>
<protein>
    <submittedName>
        <fullName evidence="1">Uncharacterized protein</fullName>
    </submittedName>
</protein>
<keyword evidence="2" id="KW-1185">Reference proteome</keyword>
<organism evidence="1 2">
    <name type="scientific">Morus notabilis</name>
    <dbReference type="NCBI Taxonomy" id="981085"/>
    <lineage>
        <taxon>Eukaryota</taxon>
        <taxon>Viridiplantae</taxon>
        <taxon>Streptophyta</taxon>
        <taxon>Embryophyta</taxon>
        <taxon>Tracheophyta</taxon>
        <taxon>Spermatophyta</taxon>
        <taxon>Magnoliopsida</taxon>
        <taxon>eudicotyledons</taxon>
        <taxon>Gunneridae</taxon>
        <taxon>Pentapetalae</taxon>
        <taxon>rosids</taxon>
        <taxon>fabids</taxon>
        <taxon>Rosales</taxon>
        <taxon>Moraceae</taxon>
        <taxon>Moreae</taxon>
        <taxon>Morus</taxon>
    </lineage>
</organism>
<proteinExistence type="predicted"/>
<dbReference type="Proteomes" id="UP000030645">
    <property type="component" value="Unassembled WGS sequence"/>
</dbReference>
<sequence length="80" mass="9493">MHEHFDSDGQIVQETSSKSSLEVQFSFQIRYRNRTAHRDKIKHNHEKMSIIEMIMRTLLTPVKDAENLERRGLVIQKTVK</sequence>